<evidence type="ECO:0000313" key="1">
    <source>
        <dbReference type="EMBL" id="QBK90029.1"/>
    </source>
</evidence>
<dbReference type="SUPFAM" id="SSF52266">
    <property type="entry name" value="SGNH hydrolase"/>
    <property type="match status" value="1"/>
</dbReference>
<dbReference type="EMBL" id="MK500455">
    <property type="protein sequence ID" value="QBK90029.1"/>
    <property type="molecule type" value="Genomic_DNA"/>
</dbReference>
<gene>
    <name evidence="1" type="ORF">LCPAC101_03140</name>
</gene>
<name>A0A481Z4U0_9VIRU</name>
<reference evidence="1" key="1">
    <citation type="journal article" date="2019" name="MBio">
        <title>Virus Genomes from Deep Sea Sediments Expand the Ocean Megavirome and Support Independent Origins of Viral Gigantism.</title>
        <authorList>
            <person name="Backstrom D."/>
            <person name="Yutin N."/>
            <person name="Jorgensen S.L."/>
            <person name="Dharamshi J."/>
            <person name="Homa F."/>
            <person name="Zaremba-Niedwiedzka K."/>
            <person name="Spang A."/>
            <person name="Wolf Y.I."/>
            <person name="Koonin E.V."/>
            <person name="Ettema T.J."/>
        </authorList>
    </citation>
    <scope>NUCLEOTIDE SEQUENCE</scope>
</reference>
<dbReference type="InterPro" id="IPR036514">
    <property type="entry name" value="SGNH_hydro_sf"/>
</dbReference>
<dbReference type="Gene3D" id="3.40.50.1110">
    <property type="entry name" value="SGNH hydrolase"/>
    <property type="match status" value="1"/>
</dbReference>
<sequence>MIPYNLFYDTYYGHTIDHLTKVYSKLKNKDIVFLAGDSSLDNKYWLDNENFHHAINGYEDILSPPYMKPDISYHLNSKLKNMACINCAVEASSISSRINSKSKLLEQDIFIRNNIKNTDSLVISLGGNDIALCPNAQTILNMGSLVYMNTLDMIKAGPNVAWGLKYFIELFGDRIKEYIGEIISKTKPKKIIICTIYYPDLEVTGGWADKVLKYINYDGNPKMLQEAINQIFIHATSKIKIDGVEVIPFPMYEILDGNDTNDYVSRVEPSYQGGEKIAEGLMYYL</sequence>
<accession>A0A481Z4U0</accession>
<protein>
    <submittedName>
        <fullName evidence="1">Uncharacterized protein</fullName>
    </submittedName>
</protein>
<proteinExistence type="predicted"/>
<organism evidence="1">
    <name type="scientific">Pithovirus LCPAC101</name>
    <dbReference type="NCBI Taxonomy" id="2506586"/>
    <lineage>
        <taxon>Viruses</taxon>
        <taxon>Pithoviruses</taxon>
    </lineage>
</organism>